<accession>A0AAU7K6G2</accession>
<sequence>MSFFNVPRNFFRDSSSFVPQSMIDTLFNYGKFLQDVDAADGIAPSVPGSPKTVAIIGAGISGLICAYELSRIKNINVKVYEMNEQSSSVAGRMYSIHNPDSGYNDKIFEMGCMRFPPTSYSLFHYLNKFNIQTTPNFPDPGKVPTTIYYENLAYTWEPKDPPPGPFAQIASDFSTILKNLIGDPSLLNTENPRLIDYWSIYQSDPSTTNLTKLTDSWQSLITAYKDVTFYEAIFLLSQQLPSPWKQEDMNAFGALGVGSGGFGPLYEVNFLEILRIMVNGWENSQEFVVSGISSLANNIIINLPSNVSIKYSTQITEITKTSAAGVTYYQLTSNNALQGLTFDAVIVATTTPAMEYMGLTMPNQILGKSFPSLLSSDVQVAVRNLHLMSSSKLFILTKTKFWYLTDNLPYNIQTDEALRGLYCLDYDPVNSGQLNTEGYGVVLVSYVWGDDSTRLQALTANQRYNIFLERLKIIDNNFATQLENNVMSLSTMEFIDWQSTAGIYGAFKLNYPGQEQANSCAFFQYQQKEQGLFIAGDSVSYAGGWMEGAITTALNAACGVARYLNGDVISGSPLEIVSTTYNYS</sequence>
<dbReference type="InterPro" id="IPR002937">
    <property type="entry name" value="Amino_oxidase"/>
</dbReference>
<dbReference type="Gene3D" id="3.90.660.10">
    <property type="match status" value="1"/>
</dbReference>
<proteinExistence type="predicted"/>
<dbReference type="AlphaFoldDB" id="A0AAU7K6G2"/>
<dbReference type="RefSeq" id="WP_406825422.1">
    <property type="nucleotide sequence ID" value="NZ_CP157485.1"/>
</dbReference>
<reference evidence="2" key="1">
    <citation type="submission" date="2024-05" db="EMBL/GenBank/DDBJ databases">
        <authorList>
            <person name="Kim S."/>
            <person name="Heo J."/>
            <person name="Choi H."/>
            <person name="Choi Y."/>
            <person name="Kwon S.-W."/>
            <person name="Kim Y."/>
        </authorList>
    </citation>
    <scope>NUCLEOTIDE SEQUENCE</scope>
    <source>
        <strain evidence="2">KACC 23697</strain>
    </source>
</reference>
<dbReference type="PANTHER" id="PTHR42923">
    <property type="entry name" value="PROTOPORPHYRINOGEN OXIDASE"/>
    <property type="match status" value="1"/>
</dbReference>
<evidence type="ECO:0000259" key="1">
    <source>
        <dbReference type="Pfam" id="PF01593"/>
    </source>
</evidence>
<evidence type="ECO:0000313" key="2">
    <source>
        <dbReference type="EMBL" id="XBO48033.1"/>
    </source>
</evidence>
<dbReference type="Pfam" id="PF01593">
    <property type="entry name" value="Amino_oxidase"/>
    <property type="match status" value="1"/>
</dbReference>
<dbReference type="EMBL" id="CP157485">
    <property type="protein sequence ID" value="XBO48033.1"/>
    <property type="molecule type" value="Genomic_DNA"/>
</dbReference>
<dbReference type="SUPFAM" id="SSF54373">
    <property type="entry name" value="FAD-linked reductases, C-terminal domain"/>
    <property type="match status" value="1"/>
</dbReference>
<dbReference type="GO" id="GO:0016491">
    <property type="term" value="F:oxidoreductase activity"/>
    <property type="evidence" value="ECO:0007669"/>
    <property type="project" value="InterPro"/>
</dbReference>
<name>A0AAU7K6G2_9SPHI</name>
<dbReference type="Gene3D" id="1.10.405.40">
    <property type="match status" value="1"/>
</dbReference>
<protein>
    <submittedName>
        <fullName evidence="2">NAD(P)/FAD-dependent oxidoreductase</fullName>
    </submittedName>
</protein>
<organism evidence="2">
    <name type="scientific">Pedobacter sp. KACC 23697</name>
    <dbReference type="NCBI Taxonomy" id="3149230"/>
    <lineage>
        <taxon>Bacteria</taxon>
        <taxon>Pseudomonadati</taxon>
        <taxon>Bacteroidota</taxon>
        <taxon>Sphingobacteriia</taxon>
        <taxon>Sphingobacteriales</taxon>
        <taxon>Sphingobacteriaceae</taxon>
        <taxon>Pedobacter</taxon>
    </lineage>
</organism>
<dbReference type="InterPro" id="IPR050464">
    <property type="entry name" value="Zeta_carotene_desat/Oxidored"/>
</dbReference>
<dbReference type="SUPFAM" id="SSF51905">
    <property type="entry name" value="FAD/NAD(P)-binding domain"/>
    <property type="match status" value="1"/>
</dbReference>
<dbReference type="PANTHER" id="PTHR42923:SF39">
    <property type="entry name" value="AMINO OXIDASE"/>
    <property type="match status" value="1"/>
</dbReference>
<dbReference type="InterPro" id="IPR036188">
    <property type="entry name" value="FAD/NAD-bd_sf"/>
</dbReference>
<feature type="domain" description="Amine oxidase" evidence="1">
    <location>
        <begin position="60"/>
        <end position="560"/>
    </location>
</feature>
<gene>
    <name evidence="2" type="ORF">ABEG20_00270</name>
</gene>
<dbReference type="Gene3D" id="3.50.50.60">
    <property type="entry name" value="FAD/NAD(P)-binding domain"/>
    <property type="match status" value="1"/>
</dbReference>